<organism evidence="6 7">
    <name type="scientific">Phenylobacterium kunshanense</name>
    <dbReference type="NCBI Taxonomy" id="1445034"/>
    <lineage>
        <taxon>Bacteria</taxon>
        <taxon>Pseudomonadati</taxon>
        <taxon>Pseudomonadota</taxon>
        <taxon>Alphaproteobacteria</taxon>
        <taxon>Caulobacterales</taxon>
        <taxon>Caulobacteraceae</taxon>
        <taxon>Phenylobacterium</taxon>
    </lineage>
</organism>
<evidence type="ECO:0000256" key="2">
    <source>
        <dbReference type="ARBA" id="ARBA00023125"/>
    </source>
</evidence>
<dbReference type="GO" id="GO:0003677">
    <property type="term" value="F:DNA binding"/>
    <property type="evidence" value="ECO:0007669"/>
    <property type="project" value="UniProtKB-KW"/>
</dbReference>
<dbReference type="InterPro" id="IPR012318">
    <property type="entry name" value="HTH_CRP"/>
</dbReference>
<name>A0A328B648_9CAUL</name>
<keyword evidence="1" id="KW-0805">Transcription regulation</keyword>
<dbReference type="PANTHER" id="PTHR24567:SF26">
    <property type="entry name" value="REGULATORY PROTEIN YEIL"/>
    <property type="match status" value="1"/>
</dbReference>
<dbReference type="SUPFAM" id="SSF51206">
    <property type="entry name" value="cAMP-binding domain-like"/>
    <property type="match status" value="1"/>
</dbReference>
<dbReference type="PROSITE" id="PS00042">
    <property type="entry name" value="HTH_CRP_1"/>
    <property type="match status" value="1"/>
</dbReference>
<dbReference type="InterPro" id="IPR050397">
    <property type="entry name" value="Env_Response_Regulators"/>
</dbReference>
<dbReference type="PROSITE" id="PS51063">
    <property type="entry name" value="HTH_CRP_2"/>
    <property type="match status" value="1"/>
</dbReference>
<gene>
    <name evidence="6" type="ORF">DJ019_18530</name>
</gene>
<keyword evidence="3" id="KW-0804">Transcription</keyword>
<dbReference type="CDD" id="cd00092">
    <property type="entry name" value="HTH_CRP"/>
    <property type="match status" value="1"/>
</dbReference>
<dbReference type="InterPro" id="IPR000595">
    <property type="entry name" value="cNMP-bd_dom"/>
</dbReference>
<dbReference type="Pfam" id="PF13545">
    <property type="entry name" value="HTH_Crp_2"/>
    <property type="match status" value="1"/>
</dbReference>
<dbReference type="InterPro" id="IPR036390">
    <property type="entry name" value="WH_DNA-bd_sf"/>
</dbReference>
<dbReference type="Gene3D" id="1.10.10.10">
    <property type="entry name" value="Winged helix-like DNA-binding domain superfamily/Winged helix DNA-binding domain"/>
    <property type="match status" value="1"/>
</dbReference>
<dbReference type="SMART" id="SM00419">
    <property type="entry name" value="HTH_CRP"/>
    <property type="match status" value="1"/>
</dbReference>
<evidence type="ECO:0000313" key="7">
    <source>
        <dbReference type="Proteomes" id="UP000249524"/>
    </source>
</evidence>
<dbReference type="SMART" id="SM00100">
    <property type="entry name" value="cNMP"/>
    <property type="match status" value="1"/>
</dbReference>
<keyword evidence="2" id="KW-0238">DNA-binding</keyword>
<evidence type="ECO:0000259" key="5">
    <source>
        <dbReference type="PROSITE" id="PS51063"/>
    </source>
</evidence>
<evidence type="ECO:0000313" key="6">
    <source>
        <dbReference type="EMBL" id="RAK62850.1"/>
    </source>
</evidence>
<sequence>MNNDDAPLLDEARHWQVAFERGQVIYDEGDPATAMYRVDEGCVRLQINGADGHRQILAFLLPGDHFGYSIDQQVSSAEAVTDVTLTRYPLQSVLELSARSTEVTIKLIRTSNQQYRELAHHVAHVAHLPAAERVQWFFTWLWRHEGGRPGRTVPLPMSRRDIGDFLGLAPETLSRVLKELADEGVLTINGRRSFTLRRTAFDVGDGESAGAAREAGGTSDVSP</sequence>
<feature type="domain" description="Cyclic nucleotide-binding" evidence="4">
    <location>
        <begin position="19"/>
        <end position="67"/>
    </location>
</feature>
<dbReference type="RefSeq" id="WP_111277836.1">
    <property type="nucleotide sequence ID" value="NZ_QFYS01000010.1"/>
</dbReference>
<dbReference type="CDD" id="cd00038">
    <property type="entry name" value="CAP_ED"/>
    <property type="match status" value="1"/>
</dbReference>
<dbReference type="Gene3D" id="2.60.120.10">
    <property type="entry name" value="Jelly Rolls"/>
    <property type="match status" value="1"/>
</dbReference>
<dbReference type="InterPro" id="IPR036388">
    <property type="entry name" value="WH-like_DNA-bd_sf"/>
</dbReference>
<dbReference type="PANTHER" id="PTHR24567">
    <property type="entry name" value="CRP FAMILY TRANSCRIPTIONAL REGULATORY PROTEIN"/>
    <property type="match status" value="1"/>
</dbReference>
<dbReference type="EMBL" id="QFYS01000010">
    <property type="protein sequence ID" value="RAK62850.1"/>
    <property type="molecule type" value="Genomic_DNA"/>
</dbReference>
<dbReference type="InterPro" id="IPR018335">
    <property type="entry name" value="Tscrpt_reg_HTH_Crp-type_CS"/>
</dbReference>
<proteinExistence type="predicted"/>
<evidence type="ECO:0000256" key="1">
    <source>
        <dbReference type="ARBA" id="ARBA00023015"/>
    </source>
</evidence>
<dbReference type="SUPFAM" id="SSF46785">
    <property type="entry name" value="Winged helix' DNA-binding domain"/>
    <property type="match status" value="1"/>
</dbReference>
<dbReference type="AlphaFoldDB" id="A0A328B648"/>
<evidence type="ECO:0000259" key="4">
    <source>
        <dbReference type="PROSITE" id="PS50042"/>
    </source>
</evidence>
<comment type="caution">
    <text evidence="6">The sequence shown here is derived from an EMBL/GenBank/DDBJ whole genome shotgun (WGS) entry which is preliminary data.</text>
</comment>
<evidence type="ECO:0000256" key="3">
    <source>
        <dbReference type="ARBA" id="ARBA00023163"/>
    </source>
</evidence>
<accession>A0A328B648</accession>
<keyword evidence="7" id="KW-1185">Reference proteome</keyword>
<dbReference type="PROSITE" id="PS50042">
    <property type="entry name" value="CNMP_BINDING_3"/>
    <property type="match status" value="1"/>
</dbReference>
<dbReference type="GO" id="GO:0003700">
    <property type="term" value="F:DNA-binding transcription factor activity"/>
    <property type="evidence" value="ECO:0007669"/>
    <property type="project" value="InterPro"/>
</dbReference>
<dbReference type="InterPro" id="IPR018490">
    <property type="entry name" value="cNMP-bd_dom_sf"/>
</dbReference>
<reference evidence="6 7" key="1">
    <citation type="submission" date="2018-05" db="EMBL/GenBank/DDBJ databases">
        <authorList>
            <person name="Lanie J.A."/>
            <person name="Ng W.-L."/>
            <person name="Kazmierczak K.M."/>
            <person name="Andrzejewski T.M."/>
            <person name="Davidsen T.M."/>
            <person name="Wayne K.J."/>
            <person name="Tettelin H."/>
            <person name="Glass J.I."/>
            <person name="Rusch D."/>
            <person name="Podicherti R."/>
            <person name="Tsui H.-C.T."/>
            <person name="Winkler M.E."/>
        </authorList>
    </citation>
    <scope>NUCLEOTIDE SEQUENCE [LARGE SCALE GENOMIC DNA]</scope>
    <source>
        <strain evidence="6 7">BUT-10</strain>
    </source>
</reference>
<feature type="domain" description="HTH crp-type" evidence="5">
    <location>
        <begin position="128"/>
        <end position="200"/>
    </location>
</feature>
<dbReference type="PRINTS" id="PR00034">
    <property type="entry name" value="HTHCRP"/>
</dbReference>
<dbReference type="Proteomes" id="UP000249524">
    <property type="component" value="Unassembled WGS sequence"/>
</dbReference>
<dbReference type="InterPro" id="IPR014710">
    <property type="entry name" value="RmlC-like_jellyroll"/>
</dbReference>
<dbReference type="GO" id="GO:0005829">
    <property type="term" value="C:cytosol"/>
    <property type="evidence" value="ECO:0007669"/>
    <property type="project" value="TreeGrafter"/>
</dbReference>
<dbReference type="OrthoDB" id="7584044at2"/>
<protein>
    <submittedName>
        <fullName evidence="6">Crp/Fnr family transcriptional regulator</fullName>
    </submittedName>
</protein>
<dbReference type="Pfam" id="PF00027">
    <property type="entry name" value="cNMP_binding"/>
    <property type="match status" value="1"/>
</dbReference>